<evidence type="ECO:0000256" key="5">
    <source>
        <dbReference type="ARBA" id="ARBA00022946"/>
    </source>
</evidence>
<dbReference type="CDD" id="cd20069">
    <property type="entry name" value="5TM_Oxa1-like"/>
    <property type="match status" value="1"/>
</dbReference>
<keyword evidence="6 10" id="KW-1133">Transmembrane helix</keyword>
<keyword evidence="8 10" id="KW-0472">Membrane</keyword>
<comment type="subcellular location">
    <subcellularLocation>
        <location evidence="9">Membrane</location>
        <topology evidence="9">Multi-pass membrane protein</topology>
    </subcellularLocation>
    <subcellularLocation>
        <location evidence="1">Mitochondrion inner membrane</location>
        <topology evidence="1">Multi-pass membrane protein</topology>
    </subcellularLocation>
</comment>
<dbReference type="EMBL" id="ML978712">
    <property type="protein sequence ID" value="KAF2090697.1"/>
    <property type="molecule type" value="Genomic_DNA"/>
</dbReference>
<dbReference type="GO" id="GO:0005743">
    <property type="term" value="C:mitochondrial inner membrane"/>
    <property type="evidence" value="ECO:0007669"/>
    <property type="project" value="UniProtKB-SubCell"/>
</dbReference>
<keyword evidence="3 9" id="KW-0812">Transmembrane</keyword>
<keyword evidence="13" id="KW-1185">Reference proteome</keyword>
<comment type="caution">
    <text evidence="12">The sequence shown here is derived from an EMBL/GenBank/DDBJ whole genome shotgun (WGS) entry which is preliminary data.</text>
</comment>
<evidence type="ECO:0000313" key="12">
    <source>
        <dbReference type="EMBL" id="KAF2090697.1"/>
    </source>
</evidence>
<evidence type="ECO:0000259" key="11">
    <source>
        <dbReference type="Pfam" id="PF02096"/>
    </source>
</evidence>
<evidence type="ECO:0000256" key="6">
    <source>
        <dbReference type="ARBA" id="ARBA00022989"/>
    </source>
</evidence>
<evidence type="ECO:0000256" key="8">
    <source>
        <dbReference type="ARBA" id="ARBA00023136"/>
    </source>
</evidence>
<feature type="non-terminal residue" evidence="12">
    <location>
        <position position="246"/>
    </location>
</feature>
<keyword evidence="5" id="KW-0809">Transit peptide</keyword>
<accession>A0A9P4I020</accession>
<dbReference type="InterPro" id="IPR028055">
    <property type="entry name" value="YidC/Oxa/ALB_C"/>
</dbReference>
<dbReference type="AlphaFoldDB" id="A0A9P4I020"/>
<evidence type="ECO:0000256" key="4">
    <source>
        <dbReference type="ARBA" id="ARBA00022792"/>
    </source>
</evidence>
<reference evidence="12" key="1">
    <citation type="journal article" date="2020" name="Stud. Mycol.">
        <title>101 Dothideomycetes genomes: a test case for predicting lifestyles and emergence of pathogens.</title>
        <authorList>
            <person name="Haridas S."/>
            <person name="Albert R."/>
            <person name="Binder M."/>
            <person name="Bloem J."/>
            <person name="Labutti K."/>
            <person name="Salamov A."/>
            <person name="Andreopoulos B."/>
            <person name="Baker S."/>
            <person name="Barry K."/>
            <person name="Bills G."/>
            <person name="Bluhm B."/>
            <person name="Cannon C."/>
            <person name="Castanera R."/>
            <person name="Culley D."/>
            <person name="Daum C."/>
            <person name="Ezra D."/>
            <person name="Gonzalez J."/>
            <person name="Henrissat B."/>
            <person name="Kuo A."/>
            <person name="Liang C."/>
            <person name="Lipzen A."/>
            <person name="Lutzoni F."/>
            <person name="Magnuson J."/>
            <person name="Mondo S."/>
            <person name="Nolan M."/>
            <person name="Ohm R."/>
            <person name="Pangilinan J."/>
            <person name="Park H.-J."/>
            <person name="Ramirez L."/>
            <person name="Alfaro M."/>
            <person name="Sun H."/>
            <person name="Tritt A."/>
            <person name="Yoshinaga Y."/>
            <person name="Zwiers L.-H."/>
            <person name="Turgeon B."/>
            <person name="Goodwin S."/>
            <person name="Spatafora J."/>
            <person name="Crous P."/>
            <person name="Grigoriev I."/>
        </authorList>
    </citation>
    <scope>NUCLEOTIDE SEQUENCE</scope>
    <source>
        <strain evidence="12">CBS 121410</strain>
    </source>
</reference>
<evidence type="ECO:0000256" key="7">
    <source>
        <dbReference type="ARBA" id="ARBA00023128"/>
    </source>
</evidence>
<proteinExistence type="inferred from homology"/>
<dbReference type="Proteomes" id="UP000799776">
    <property type="component" value="Unassembled WGS sequence"/>
</dbReference>
<feature type="transmembrane region" description="Helical" evidence="10">
    <location>
        <begin position="34"/>
        <end position="54"/>
    </location>
</feature>
<dbReference type="InterPro" id="IPR001708">
    <property type="entry name" value="YidC/ALB3/OXA1/COX18"/>
</dbReference>
<dbReference type="Pfam" id="PF02096">
    <property type="entry name" value="60KD_IMP"/>
    <property type="match status" value="1"/>
</dbReference>
<keyword evidence="7" id="KW-0496">Mitochondrion</keyword>
<comment type="similarity">
    <text evidence="2 9">Belongs to the OXA1/ALB3/YidC family.</text>
</comment>
<feature type="transmembrane region" description="Helical" evidence="10">
    <location>
        <begin position="190"/>
        <end position="214"/>
    </location>
</feature>
<dbReference type="PANTHER" id="PTHR12428">
    <property type="entry name" value="OXA1"/>
    <property type="match status" value="1"/>
</dbReference>
<dbReference type="GO" id="GO:0032979">
    <property type="term" value="P:protein insertion into mitochondrial inner membrane from matrix"/>
    <property type="evidence" value="ECO:0007669"/>
    <property type="project" value="TreeGrafter"/>
</dbReference>
<dbReference type="OrthoDB" id="2148490at2759"/>
<dbReference type="PANTHER" id="PTHR12428:SF66">
    <property type="entry name" value="MITOCHONDRIAL INNER MEMBRANE PROTEIN OXA1L"/>
    <property type="match status" value="1"/>
</dbReference>
<protein>
    <recommendedName>
        <fullName evidence="11">Membrane insertase YidC/Oxa/ALB C-terminal domain-containing protein</fullName>
    </recommendedName>
</protein>
<keyword evidence="4" id="KW-0999">Mitochondrion inner membrane</keyword>
<name>A0A9P4I020_9PEZI</name>
<organism evidence="12 13">
    <name type="scientific">Saccharata proteae CBS 121410</name>
    <dbReference type="NCBI Taxonomy" id="1314787"/>
    <lineage>
        <taxon>Eukaryota</taxon>
        <taxon>Fungi</taxon>
        <taxon>Dikarya</taxon>
        <taxon>Ascomycota</taxon>
        <taxon>Pezizomycotina</taxon>
        <taxon>Dothideomycetes</taxon>
        <taxon>Dothideomycetes incertae sedis</taxon>
        <taxon>Botryosphaeriales</taxon>
        <taxon>Saccharataceae</taxon>
        <taxon>Saccharata</taxon>
    </lineage>
</organism>
<feature type="non-terminal residue" evidence="12">
    <location>
        <position position="1"/>
    </location>
</feature>
<evidence type="ECO:0000256" key="3">
    <source>
        <dbReference type="ARBA" id="ARBA00022692"/>
    </source>
</evidence>
<dbReference type="GO" id="GO:0032977">
    <property type="term" value="F:membrane insertase activity"/>
    <property type="evidence" value="ECO:0007669"/>
    <property type="project" value="InterPro"/>
</dbReference>
<sequence length="246" mass="26869">IGYLKSIGLDYGWGPTSCIEFLMEHIHVYAGTPWWATIILTAAVARVCLVRLFIASSDVVAKQRALMPVTEPITKEMRERLAAGDNEGVQRAKQKLNKIHDAAGIRPMMAFVGPLFQGVWGFCSFRLMQGMAALPVPGLETGGLAWIQDLTVPDPYFILPLTTATMMAITARSGGETGGMKGLNPAQEKLIYYIIPLIALACTSYMPACLQLSFLASSSFMFGQGRLLRTPSIRERLGISPLYNPP</sequence>
<evidence type="ECO:0000256" key="1">
    <source>
        <dbReference type="ARBA" id="ARBA00004448"/>
    </source>
</evidence>
<gene>
    <name evidence="12" type="ORF">K490DRAFT_9487</name>
</gene>
<evidence type="ECO:0000256" key="9">
    <source>
        <dbReference type="RuleBase" id="RU003945"/>
    </source>
</evidence>
<evidence type="ECO:0000256" key="10">
    <source>
        <dbReference type="SAM" id="Phobius"/>
    </source>
</evidence>
<evidence type="ECO:0000256" key="2">
    <source>
        <dbReference type="ARBA" id="ARBA00009877"/>
    </source>
</evidence>
<feature type="domain" description="Membrane insertase YidC/Oxa/ALB C-terminal" evidence="11">
    <location>
        <begin position="34"/>
        <end position="226"/>
    </location>
</feature>
<evidence type="ECO:0000313" key="13">
    <source>
        <dbReference type="Proteomes" id="UP000799776"/>
    </source>
</evidence>